<dbReference type="EMBL" id="FNTL01000004">
    <property type="protein sequence ID" value="SED03127.1"/>
    <property type="molecule type" value="Genomic_DNA"/>
</dbReference>
<feature type="domain" description="AMP-dependent synthetase/ligase" evidence="3">
    <location>
        <begin position="18"/>
        <end position="395"/>
    </location>
</feature>
<dbReference type="Gene3D" id="3.30.300.30">
    <property type="match status" value="1"/>
</dbReference>
<feature type="domain" description="AMP-binding enzyme C-terminal" evidence="4">
    <location>
        <begin position="446"/>
        <end position="522"/>
    </location>
</feature>
<dbReference type="GO" id="GO:0031956">
    <property type="term" value="F:medium-chain fatty acid-CoA ligase activity"/>
    <property type="evidence" value="ECO:0007669"/>
    <property type="project" value="TreeGrafter"/>
</dbReference>
<dbReference type="Gene3D" id="3.40.50.12780">
    <property type="entry name" value="N-terminal domain of ligase-like"/>
    <property type="match status" value="1"/>
</dbReference>
<evidence type="ECO:0000313" key="6">
    <source>
        <dbReference type="Proteomes" id="UP000183407"/>
    </source>
</evidence>
<organism evidence="5 6">
    <name type="scientific">Rhodococcus jostii</name>
    <dbReference type="NCBI Taxonomy" id="132919"/>
    <lineage>
        <taxon>Bacteria</taxon>
        <taxon>Bacillati</taxon>
        <taxon>Actinomycetota</taxon>
        <taxon>Actinomycetes</taxon>
        <taxon>Mycobacteriales</taxon>
        <taxon>Nocardiaceae</taxon>
        <taxon>Rhodococcus</taxon>
    </lineage>
</organism>
<dbReference type="Pfam" id="PF00501">
    <property type="entry name" value="AMP-binding"/>
    <property type="match status" value="1"/>
</dbReference>
<name>A0A1H4XC16_RHOJO</name>
<keyword evidence="2" id="KW-0436">Ligase</keyword>
<evidence type="ECO:0000313" key="5">
    <source>
        <dbReference type="EMBL" id="SED03127.1"/>
    </source>
</evidence>
<dbReference type="InterPro" id="IPR020845">
    <property type="entry name" value="AMP-binding_CS"/>
</dbReference>
<dbReference type="Pfam" id="PF13193">
    <property type="entry name" value="AMP-binding_C"/>
    <property type="match status" value="1"/>
</dbReference>
<dbReference type="SUPFAM" id="SSF56801">
    <property type="entry name" value="Acetyl-CoA synthetase-like"/>
    <property type="match status" value="1"/>
</dbReference>
<gene>
    <name evidence="5" type="ORF">SAMN04490220_3280</name>
</gene>
<sequence length="547" mass="58413">MNATDTPLPASIAEIVQDTSRQRRSQPAVIDERGELSHGQLAESVAATAAGLRAIGVGPGTRVGLLCTNRREWLVATYAAITVGATVAAFATWSRRWDLDHLLTHSRCEVLITVDGFGATDLMPTIRELVPEAWSAAGPGWRSAAYPALRGVVIIGNRVPAGACAFRELGEHRRGSAVPTVETGTDDTALVLYTSGSTSRPKAVRLGEHDAIDHAREVAERMGITPEDRIVVPVPLFWSYGGANALMVALVTGCTIVLQETFDAGGVLEQIERHQCTAIYTLPSITRGLLAYPEFSRARTASLQRGMTIGPDADVRAAAEELGVTDICNAYGSTEMYGGATVTPHDWPLEMKCSIQGPPLPGNLVSIIDPETGAELPAGKVGEITVSGFVSSGYLDQPDETAGAFTEDGIFRTGDLGHLDDAGMLHFAGRASEMIRTGGINVSPLEVEDFLLTHEAVLEAAVVGVDDSDKDQVPIGFVRVDGSAVADEAALVDYCRHHIASYKVPGRIVMRHNELPRTPTGKLIRKALLDEAKEVWASSNNTKEYTE</sequence>
<accession>A0A1H4XC16</accession>
<dbReference type="Proteomes" id="UP000183407">
    <property type="component" value="Unassembled WGS sequence"/>
</dbReference>
<dbReference type="OrthoDB" id="9803968at2"/>
<dbReference type="InterPro" id="IPR042099">
    <property type="entry name" value="ANL_N_sf"/>
</dbReference>
<dbReference type="RefSeq" id="WP_073361101.1">
    <property type="nucleotide sequence ID" value="NZ_FNTL01000004.1"/>
</dbReference>
<proteinExistence type="inferred from homology"/>
<dbReference type="PROSITE" id="PS00455">
    <property type="entry name" value="AMP_BINDING"/>
    <property type="match status" value="1"/>
</dbReference>
<evidence type="ECO:0000259" key="4">
    <source>
        <dbReference type="Pfam" id="PF13193"/>
    </source>
</evidence>
<dbReference type="PANTHER" id="PTHR43201">
    <property type="entry name" value="ACYL-COA SYNTHETASE"/>
    <property type="match status" value="1"/>
</dbReference>
<protein>
    <submittedName>
        <fullName evidence="5">Fatty-acyl-CoA synthase</fullName>
    </submittedName>
</protein>
<comment type="similarity">
    <text evidence="1">Belongs to the ATP-dependent AMP-binding enzyme family.</text>
</comment>
<dbReference type="InterPro" id="IPR045851">
    <property type="entry name" value="AMP-bd_C_sf"/>
</dbReference>
<dbReference type="InterPro" id="IPR025110">
    <property type="entry name" value="AMP-bd_C"/>
</dbReference>
<evidence type="ECO:0000256" key="2">
    <source>
        <dbReference type="ARBA" id="ARBA00022598"/>
    </source>
</evidence>
<evidence type="ECO:0000259" key="3">
    <source>
        <dbReference type="Pfam" id="PF00501"/>
    </source>
</evidence>
<reference evidence="6" key="1">
    <citation type="submission" date="2016-10" db="EMBL/GenBank/DDBJ databases">
        <authorList>
            <person name="Varghese N."/>
        </authorList>
    </citation>
    <scope>NUCLEOTIDE SEQUENCE [LARGE SCALE GENOMIC DNA]</scope>
    <source>
        <strain evidence="6">DSM 44719</strain>
    </source>
</reference>
<dbReference type="PANTHER" id="PTHR43201:SF5">
    <property type="entry name" value="MEDIUM-CHAIN ACYL-COA LIGASE ACSF2, MITOCHONDRIAL"/>
    <property type="match status" value="1"/>
</dbReference>
<dbReference type="GO" id="GO:0006631">
    <property type="term" value="P:fatty acid metabolic process"/>
    <property type="evidence" value="ECO:0007669"/>
    <property type="project" value="TreeGrafter"/>
</dbReference>
<dbReference type="InterPro" id="IPR000873">
    <property type="entry name" value="AMP-dep_synth/lig_dom"/>
</dbReference>
<evidence type="ECO:0000256" key="1">
    <source>
        <dbReference type="ARBA" id="ARBA00006432"/>
    </source>
</evidence>
<dbReference type="AlphaFoldDB" id="A0A1H4XC16"/>